<protein>
    <recommendedName>
        <fullName evidence="3">Tyrosine-type recombinase/integrase</fullName>
    </recommendedName>
</protein>
<dbReference type="AlphaFoldDB" id="A0A7K1UF64"/>
<comment type="caution">
    <text evidence="1">The sequence shown here is derived from an EMBL/GenBank/DDBJ whole genome shotgun (WGS) entry which is preliminary data.</text>
</comment>
<name>A0A7K1UF64_9MICC</name>
<dbReference type="EMBL" id="WRPM01000011">
    <property type="protein sequence ID" value="MVT25089.1"/>
    <property type="molecule type" value="Genomic_DNA"/>
</dbReference>
<keyword evidence="2" id="KW-1185">Reference proteome</keyword>
<evidence type="ECO:0008006" key="3">
    <source>
        <dbReference type="Google" id="ProtNLM"/>
    </source>
</evidence>
<reference evidence="1 2" key="1">
    <citation type="submission" date="2019-12" db="EMBL/GenBank/DDBJ databases">
        <title>Nesterenkonia muleiensis sp. nov., a novel actinobacterium isolated from sap of Populus euphratica.</title>
        <authorList>
            <person name="Wang R."/>
        </authorList>
    </citation>
    <scope>NUCLEOTIDE SEQUENCE [LARGE SCALE GENOMIC DNA]</scope>
    <source>
        <strain evidence="1 2">F10</strain>
    </source>
</reference>
<organism evidence="1 2">
    <name type="scientific">Nesterenkonia alkaliphila</name>
    <dbReference type="NCBI Taxonomy" id="1463631"/>
    <lineage>
        <taxon>Bacteria</taxon>
        <taxon>Bacillati</taxon>
        <taxon>Actinomycetota</taxon>
        <taxon>Actinomycetes</taxon>
        <taxon>Micrococcales</taxon>
        <taxon>Micrococcaceae</taxon>
        <taxon>Nesterenkonia</taxon>
    </lineage>
</organism>
<dbReference type="SUPFAM" id="SSF56349">
    <property type="entry name" value="DNA breaking-rejoining enzymes"/>
    <property type="match status" value="1"/>
</dbReference>
<dbReference type="GO" id="GO:0003677">
    <property type="term" value="F:DNA binding"/>
    <property type="evidence" value="ECO:0007669"/>
    <property type="project" value="InterPro"/>
</dbReference>
<sequence length="339" mass="38219">MATGQAAISHETFHDLPSDRAHYYLRDLLAAVGVLEPYEPRIERITPWLTEQTTPLTPAHRQTIEQFAHWSVIRRLRHAADRDQLTKGAVQGARYQIKKTIELLAWLEHRDTTITDATQTHIEAYLDSTTTSTVTIIAQFTRWLADTGTNTHVSVASLPPSKAAVTMTDDERWRHVRTLLHDDSIRLYVRIGGLFMLLFAQSLTSISRMRADQIDITNPDRVTVAFRHEPVQMPEPLGALLREQLTRRAHASYASRDNGWLFPGGRPGRHLLTENFRGALVDLSIHPHSARHAALFSLATEVPHMILAQTLGISHTNAITWAALAARDWSGYIPHRAAQ</sequence>
<dbReference type="RefSeq" id="WP_157320780.1">
    <property type="nucleotide sequence ID" value="NZ_BMFX01000005.1"/>
</dbReference>
<accession>A0A7K1UF64</accession>
<proteinExistence type="predicted"/>
<dbReference type="Proteomes" id="UP000460157">
    <property type="component" value="Unassembled WGS sequence"/>
</dbReference>
<evidence type="ECO:0000313" key="2">
    <source>
        <dbReference type="Proteomes" id="UP000460157"/>
    </source>
</evidence>
<dbReference type="OrthoDB" id="3405537at2"/>
<dbReference type="InterPro" id="IPR011010">
    <property type="entry name" value="DNA_brk_join_enz"/>
</dbReference>
<evidence type="ECO:0000313" key="1">
    <source>
        <dbReference type="EMBL" id="MVT25089.1"/>
    </source>
</evidence>
<gene>
    <name evidence="1" type="ORF">GNZ21_01700</name>
</gene>